<feature type="transmembrane region" description="Helical" evidence="6">
    <location>
        <begin position="213"/>
        <end position="237"/>
    </location>
</feature>
<comment type="subcellular location">
    <subcellularLocation>
        <location evidence="1">Membrane</location>
        <topology evidence="1">Multi-pass membrane protein</topology>
    </subcellularLocation>
</comment>
<dbReference type="PROSITE" id="PS50850">
    <property type="entry name" value="MFS"/>
    <property type="match status" value="1"/>
</dbReference>
<evidence type="ECO:0000256" key="5">
    <source>
        <dbReference type="ARBA" id="ARBA00023136"/>
    </source>
</evidence>
<feature type="transmembrane region" description="Helical" evidence="6">
    <location>
        <begin position="379"/>
        <end position="405"/>
    </location>
</feature>
<accession>U5EU51</accession>
<evidence type="ECO:0000256" key="1">
    <source>
        <dbReference type="ARBA" id="ARBA00004141"/>
    </source>
</evidence>
<feature type="transmembrane region" description="Helical" evidence="6">
    <location>
        <begin position="47"/>
        <end position="64"/>
    </location>
</feature>
<feature type="transmembrane region" description="Helical" evidence="6">
    <location>
        <begin position="141"/>
        <end position="164"/>
    </location>
</feature>
<feature type="transmembrane region" description="Helical" evidence="6">
    <location>
        <begin position="170"/>
        <end position="192"/>
    </location>
</feature>
<dbReference type="InterPro" id="IPR011701">
    <property type="entry name" value="MFS"/>
</dbReference>
<dbReference type="AlphaFoldDB" id="U5EU51"/>
<feature type="domain" description="Major facilitator superfamily (MFS) profile" evidence="8">
    <location>
        <begin position="11"/>
        <end position="409"/>
    </location>
</feature>
<dbReference type="PANTHER" id="PTHR23506:SF26">
    <property type="entry name" value="MFS-TYPE TRANSPORTER SLC18B1"/>
    <property type="match status" value="1"/>
</dbReference>
<dbReference type="SUPFAM" id="SSF103473">
    <property type="entry name" value="MFS general substrate transporter"/>
    <property type="match status" value="1"/>
</dbReference>
<feature type="transmembrane region" description="Helical" evidence="6">
    <location>
        <begin position="76"/>
        <end position="95"/>
    </location>
</feature>
<feature type="transmembrane region" description="Helical" evidence="6">
    <location>
        <begin position="281"/>
        <end position="305"/>
    </location>
</feature>
<dbReference type="GO" id="GO:0016020">
    <property type="term" value="C:membrane"/>
    <property type="evidence" value="ECO:0007669"/>
    <property type="project" value="UniProtKB-SubCell"/>
</dbReference>
<feature type="transmembrane region" description="Helical" evidence="6">
    <location>
        <begin position="107"/>
        <end position="129"/>
    </location>
</feature>
<feature type="transmembrane region" description="Helical" evidence="6">
    <location>
        <begin position="249"/>
        <end position="269"/>
    </location>
</feature>
<dbReference type="Gene3D" id="1.20.1250.20">
    <property type="entry name" value="MFS general substrate transporter like domains"/>
    <property type="match status" value="2"/>
</dbReference>
<dbReference type="GO" id="GO:0022857">
    <property type="term" value="F:transmembrane transporter activity"/>
    <property type="evidence" value="ECO:0007669"/>
    <property type="project" value="InterPro"/>
</dbReference>
<feature type="chain" id="PRO_5004659736" evidence="7">
    <location>
        <begin position="24"/>
        <end position="448"/>
    </location>
</feature>
<name>U5EU51_9DIPT</name>
<keyword evidence="4 6" id="KW-1133">Transmembrane helix</keyword>
<sequence length="448" mass="48334">MSEYSKRQWLTLIILCLANICSAVCISLQAPFFPNEAEKKGATATEYGLVFGVFELIVFILSPVYGQFINQIGPKLLFNAGIFTTSSSIIVFGLLDKIPDRVTFITLAFVIRIIEATGMAAFVTATFTISAKEFQNNMATIVAMLETCFGIGLIIGPLIGGALYAIGGYYLPFLVLGLVLFVIAILTIIVMPRHSYVISASRSSTSFIKMLRIPLVVACTLGIVATSTSIGFLSATLEPHLRPFKLTPVVLGGFFVISGAAYAATVPAWGWMIDKCLNPKVAVLVGCVFECLGFAIIGPMPVIPIDTSLELVAVGLVFQGLGTGAILVSCFVDALRTAIKHGFPDTVETYGLVSALWTSSFSCGAFVGPSVAGYLYDLVGFRASTLFVIILFIVIAFILLIIACTEKSRERYYQRIEDNELLTNHMENSNSYGALENNGKVDETNTNI</sequence>
<evidence type="ECO:0000256" key="7">
    <source>
        <dbReference type="SAM" id="SignalP"/>
    </source>
</evidence>
<organism evidence="9">
    <name type="scientific">Corethrella appendiculata</name>
    <dbReference type="NCBI Taxonomy" id="1370023"/>
    <lineage>
        <taxon>Eukaryota</taxon>
        <taxon>Metazoa</taxon>
        <taxon>Ecdysozoa</taxon>
        <taxon>Arthropoda</taxon>
        <taxon>Hexapoda</taxon>
        <taxon>Insecta</taxon>
        <taxon>Pterygota</taxon>
        <taxon>Neoptera</taxon>
        <taxon>Endopterygota</taxon>
        <taxon>Diptera</taxon>
        <taxon>Nematocera</taxon>
        <taxon>Culicoidea</taxon>
        <taxon>Chaoboridae</taxon>
        <taxon>Corethrella</taxon>
    </lineage>
</organism>
<dbReference type="InterPro" id="IPR036259">
    <property type="entry name" value="MFS_trans_sf"/>
</dbReference>
<protein>
    <submittedName>
        <fullName evidence="9">Putative chromaffin granule amine transporter</fullName>
    </submittedName>
</protein>
<feature type="transmembrane region" description="Helical" evidence="6">
    <location>
        <begin position="311"/>
        <end position="335"/>
    </location>
</feature>
<keyword evidence="3 6" id="KW-0812">Transmembrane</keyword>
<evidence type="ECO:0000256" key="3">
    <source>
        <dbReference type="ARBA" id="ARBA00022692"/>
    </source>
</evidence>
<dbReference type="Pfam" id="PF07690">
    <property type="entry name" value="MFS_1"/>
    <property type="match status" value="1"/>
</dbReference>
<keyword evidence="2" id="KW-0813">Transport</keyword>
<evidence type="ECO:0000256" key="6">
    <source>
        <dbReference type="SAM" id="Phobius"/>
    </source>
</evidence>
<keyword evidence="7" id="KW-0732">Signal</keyword>
<keyword evidence="5 6" id="KW-0472">Membrane</keyword>
<dbReference type="InterPro" id="IPR020846">
    <property type="entry name" value="MFS_dom"/>
</dbReference>
<feature type="signal peptide" evidence="7">
    <location>
        <begin position="1"/>
        <end position="23"/>
    </location>
</feature>
<dbReference type="InterPro" id="IPR050930">
    <property type="entry name" value="MFS_Vesicular_Transporter"/>
</dbReference>
<feature type="transmembrane region" description="Helical" evidence="6">
    <location>
        <begin position="347"/>
        <end position="367"/>
    </location>
</feature>
<evidence type="ECO:0000256" key="4">
    <source>
        <dbReference type="ARBA" id="ARBA00022989"/>
    </source>
</evidence>
<proteinExistence type="evidence at transcript level"/>
<dbReference type="EMBL" id="GANO01002476">
    <property type="protein sequence ID" value="JAB57395.1"/>
    <property type="molecule type" value="mRNA"/>
</dbReference>
<dbReference type="PANTHER" id="PTHR23506">
    <property type="entry name" value="GH10249P"/>
    <property type="match status" value="1"/>
</dbReference>
<evidence type="ECO:0000256" key="2">
    <source>
        <dbReference type="ARBA" id="ARBA00022448"/>
    </source>
</evidence>
<reference evidence="9" key="1">
    <citation type="journal article" date="2014" name="Insect Biochem. Mol. Biol.">
        <title>An insight into the sialome of the frog biting fly, Corethrella appendiculata.</title>
        <authorList>
            <person name="Ribeiro J.M.C."/>
            <person name="Chagas A.C."/>
            <person name="Pham V.M."/>
            <person name="Lounibos L.P."/>
            <person name="Calvo E."/>
        </authorList>
    </citation>
    <scope>NUCLEOTIDE SEQUENCE</scope>
    <source>
        <tissue evidence="9">Salivary glands</tissue>
    </source>
</reference>
<evidence type="ECO:0000259" key="8">
    <source>
        <dbReference type="PROSITE" id="PS50850"/>
    </source>
</evidence>
<evidence type="ECO:0000313" key="9">
    <source>
        <dbReference type="EMBL" id="JAB57395.1"/>
    </source>
</evidence>